<dbReference type="Proteomes" id="UP000006681">
    <property type="component" value="Chromosome"/>
</dbReference>
<evidence type="ECO:0000313" key="3">
    <source>
        <dbReference type="EMBL" id="ADN51581.1"/>
    </source>
</evidence>
<dbReference type="InterPro" id="IPR041682">
    <property type="entry name" value="AAA_14"/>
</dbReference>
<dbReference type="GeneID" id="9753166"/>
<reference evidence="3 4" key="1">
    <citation type="journal article" date="2010" name="Stand. Genomic Sci.">
        <title>Complete genome sequence of Vulcanisaeta distributa type strain (IC-017).</title>
        <authorList>
            <person name="Mavromatis K."/>
            <person name="Sikorski J."/>
            <person name="Pabst E."/>
            <person name="Teshima H."/>
            <person name="Lapidus A."/>
            <person name="Lucas S."/>
            <person name="Nolan M."/>
            <person name="Glavina Del Rio T."/>
            <person name="Cheng J.F."/>
            <person name="Bruce D."/>
            <person name="Goodwin L."/>
            <person name="Pitluck S."/>
            <person name="Liolios K."/>
            <person name="Ivanova N."/>
            <person name="Mikhailova N."/>
            <person name="Pati A."/>
            <person name="Chen A."/>
            <person name="Palaniappan K."/>
            <person name="Land M."/>
            <person name="Hauser L."/>
            <person name="Chang Y.J."/>
            <person name="Jeffries C.D."/>
            <person name="Rohde M."/>
            <person name="Spring S."/>
            <person name="Goker M."/>
            <person name="Wirth R."/>
            <person name="Woyke T."/>
            <person name="Bristow J."/>
            <person name="Eisen J.A."/>
            <person name="Markowitz V."/>
            <person name="Hugenholtz P."/>
            <person name="Klenk H.P."/>
            <person name="Kyrpides N.C."/>
        </authorList>
    </citation>
    <scope>NUCLEOTIDE SEQUENCE [LARGE SCALE GENOMIC DNA]</scope>
    <source>
        <strain evidence="4">DSM 14429 / JCM 11212 / NBRC 100878 / IC-017</strain>
    </source>
</reference>
<dbReference type="SUPFAM" id="SSF52540">
    <property type="entry name" value="P-loop containing nucleoside triphosphate hydrolases"/>
    <property type="match status" value="1"/>
</dbReference>
<dbReference type="AlphaFoldDB" id="E1QQ94"/>
<dbReference type="EMBL" id="CP002100">
    <property type="protein sequence ID" value="ADN51581.1"/>
    <property type="molecule type" value="Genomic_DNA"/>
</dbReference>
<evidence type="ECO:0000259" key="2">
    <source>
        <dbReference type="Pfam" id="PF13635"/>
    </source>
</evidence>
<reference evidence="4" key="2">
    <citation type="journal article" date="2010" name="Stand. Genomic Sci.">
        <title>Complete genome sequence of Vulcanisaeta distributa type strain (IC-017T).</title>
        <authorList>
            <person name="Mavromatis K."/>
            <person name="Sikorski J."/>
            <person name="Pabst E."/>
            <person name="Teshima H."/>
            <person name="Lapidus A."/>
            <person name="Lucas S."/>
            <person name="Nolan M."/>
            <person name="Glavina Del Rio T."/>
            <person name="Cheng J."/>
            <person name="Bruce D."/>
            <person name="Goodwin L."/>
            <person name="Pitluck S."/>
            <person name="Liolios K."/>
            <person name="Ivanova N."/>
            <person name="Mikhailova N."/>
            <person name="Pati A."/>
            <person name="Chen A."/>
            <person name="Palaniappan K."/>
            <person name="Land M."/>
            <person name="Hauser L."/>
            <person name="Chang Y."/>
            <person name="Jeffries C."/>
            <person name="Rohde M."/>
            <person name="Spring S."/>
            <person name="Goker M."/>
            <person name="Wirth R."/>
            <person name="Woyke T."/>
            <person name="Bristow J."/>
            <person name="Eisen J."/>
            <person name="Markowitz V."/>
            <person name="Hugenholtz P."/>
            <person name="Klenk H."/>
            <person name="Kyrpides N."/>
        </authorList>
    </citation>
    <scope>NUCLEOTIDE SEQUENCE [LARGE SCALE GENOMIC DNA]</scope>
    <source>
        <strain evidence="4">DSM 14429 / JCM 11212 / NBRC 100878 / IC-017</strain>
    </source>
</reference>
<dbReference type="eggNOG" id="arCOG03167">
    <property type="taxonomic scope" value="Archaea"/>
</dbReference>
<dbReference type="Pfam" id="PF13173">
    <property type="entry name" value="AAA_14"/>
    <property type="match status" value="1"/>
</dbReference>
<evidence type="ECO:0000259" key="1">
    <source>
        <dbReference type="Pfam" id="PF13173"/>
    </source>
</evidence>
<sequence length="420" mass="48569">MSIDEFNPWWRGREHIYEDPDVVRWLNARIKWVPKEVNAVSLRPFSLNFIYGPRQVGKTTMIKLIIKNLLNEVKPEAIFYYSCDLLTDYEELIDILRRYLRIKEERGIETSYIFLDEVTYVNDWFRAIKYGIDRGLFKNDVITITGSTSIALRGNIETFPGRRGFGVDVTLLPLSFQSYIKALRPEISAEPGWYEEIRDLFEKYLVTGGFPLSINSYFNLGTITSDVYKSYIDWVIYDVKRVDKDERLLKEILSVLLEKAGSRISYNSIAKDLGISHRTVSEYINLLSRMFLITVLNYVDVNTGSKDYRKLMKIHFIDPFIYRVISLWTGVKVPDEPIIIEGVVASHLARISDVGYTTVGNREIDIITLSDFTGYEVKYGRGSERPGVRAGRMKRVITISKDVEDVDVTPAHIFLSRLNV</sequence>
<dbReference type="RefSeq" id="WP_013337306.1">
    <property type="nucleotide sequence ID" value="NC_014537.1"/>
</dbReference>
<feature type="domain" description="AAA" evidence="1">
    <location>
        <begin position="48"/>
        <end position="179"/>
    </location>
</feature>
<dbReference type="CDD" id="cd00009">
    <property type="entry name" value="AAA"/>
    <property type="match status" value="1"/>
</dbReference>
<dbReference type="Gene3D" id="3.40.50.300">
    <property type="entry name" value="P-loop containing nucleotide triphosphate hydrolases"/>
    <property type="match status" value="1"/>
</dbReference>
<feature type="domain" description="DUF4143" evidence="2">
    <location>
        <begin position="244"/>
        <end position="380"/>
    </location>
</feature>
<protein>
    <recommendedName>
        <fullName evidence="5">AAA ATPase</fullName>
    </recommendedName>
</protein>
<evidence type="ECO:0008006" key="5">
    <source>
        <dbReference type="Google" id="ProtNLM"/>
    </source>
</evidence>
<evidence type="ECO:0000313" key="4">
    <source>
        <dbReference type="Proteomes" id="UP000006681"/>
    </source>
</evidence>
<dbReference type="Gene3D" id="1.10.10.10">
    <property type="entry name" value="Winged helix-like DNA-binding domain superfamily/Winged helix DNA-binding domain"/>
    <property type="match status" value="1"/>
</dbReference>
<dbReference type="PANTHER" id="PTHR33295:SF18">
    <property type="entry name" value="AAA+ ATPASE DOMAIN-CONTAINING PROTEIN"/>
    <property type="match status" value="1"/>
</dbReference>
<dbReference type="HOGENOM" id="CLU_041527_2_0_2"/>
<name>E1QQ94_VULDI</name>
<keyword evidence="4" id="KW-1185">Reference proteome</keyword>
<gene>
    <name evidence="3" type="ordered locus">Vdis_2213</name>
</gene>
<dbReference type="STRING" id="572478.Vdis_2213"/>
<dbReference type="InterPro" id="IPR025420">
    <property type="entry name" value="DUF4143"/>
</dbReference>
<organism evidence="3 4">
    <name type="scientific">Vulcanisaeta distributa (strain DSM 14429 / JCM 11212 / NBRC 100878 / IC-017)</name>
    <dbReference type="NCBI Taxonomy" id="572478"/>
    <lineage>
        <taxon>Archaea</taxon>
        <taxon>Thermoproteota</taxon>
        <taxon>Thermoprotei</taxon>
        <taxon>Thermoproteales</taxon>
        <taxon>Thermoproteaceae</taxon>
        <taxon>Vulcanisaeta</taxon>
    </lineage>
</organism>
<accession>E1QQ94</accession>
<dbReference type="InterPro" id="IPR036388">
    <property type="entry name" value="WH-like_DNA-bd_sf"/>
</dbReference>
<dbReference type="PANTHER" id="PTHR33295">
    <property type="entry name" value="ATPASE"/>
    <property type="match status" value="1"/>
</dbReference>
<proteinExistence type="predicted"/>
<dbReference type="KEGG" id="vdi:Vdis_2213"/>
<dbReference type="OrthoDB" id="27235at2157"/>
<dbReference type="InterPro" id="IPR027417">
    <property type="entry name" value="P-loop_NTPase"/>
</dbReference>
<dbReference type="Pfam" id="PF13635">
    <property type="entry name" value="DUF4143"/>
    <property type="match status" value="1"/>
</dbReference>